<dbReference type="STRING" id="1122170.GCA_000701265_02176"/>
<dbReference type="AlphaFoldDB" id="A0A378LWA2"/>
<dbReference type="InterPro" id="IPR029044">
    <property type="entry name" value="Nucleotide-diphossugar_trans"/>
</dbReference>
<evidence type="ECO:0000313" key="3">
    <source>
        <dbReference type="Proteomes" id="UP000255297"/>
    </source>
</evidence>
<dbReference type="EMBL" id="UGPB01000001">
    <property type="protein sequence ID" value="STY28331.1"/>
    <property type="molecule type" value="Genomic_DNA"/>
</dbReference>
<name>A0A378LWA2_9GAMM</name>
<protein>
    <submittedName>
        <fullName evidence="2">Bacteriophage N4 adsorption protein B</fullName>
    </submittedName>
</protein>
<organism evidence="2 3">
    <name type="scientific">Legionella wadsworthii</name>
    <dbReference type="NCBI Taxonomy" id="28088"/>
    <lineage>
        <taxon>Bacteria</taxon>
        <taxon>Pseudomonadati</taxon>
        <taxon>Pseudomonadota</taxon>
        <taxon>Gammaproteobacteria</taxon>
        <taxon>Legionellales</taxon>
        <taxon>Legionellaceae</taxon>
        <taxon>Legionella</taxon>
    </lineage>
</organism>
<dbReference type="OrthoDB" id="5294733at2"/>
<dbReference type="SUPFAM" id="SSF160246">
    <property type="entry name" value="EspE N-terminal domain-like"/>
    <property type="match status" value="1"/>
</dbReference>
<reference evidence="2 3" key="1">
    <citation type="submission" date="2018-06" db="EMBL/GenBank/DDBJ databases">
        <authorList>
            <consortium name="Pathogen Informatics"/>
            <person name="Doyle S."/>
        </authorList>
    </citation>
    <scope>NUCLEOTIDE SEQUENCE [LARGE SCALE GENOMIC DNA]</scope>
    <source>
        <strain evidence="2 3">NCTC11532</strain>
    </source>
</reference>
<evidence type="ECO:0000313" key="2">
    <source>
        <dbReference type="EMBL" id="STY28331.1"/>
    </source>
</evidence>
<dbReference type="Proteomes" id="UP000255297">
    <property type="component" value="Unassembled WGS sequence"/>
</dbReference>
<keyword evidence="1" id="KW-0472">Membrane</keyword>
<feature type="transmembrane region" description="Helical" evidence="1">
    <location>
        <begin position="12"/>
        <end position="45"/>
    </location>
</feature>
<proteinExistence type="predicted"/>
<keyword evidence="3" id="KW-1185">Reference proteome</keyword>
<feature type="transmembrane region" description="Helical" evidence="1">
    <location>
        <begin position="403"/>
        <end position="420"/>
    </location>
</feature>
<accession>A0A378LWA2</accession>
<gene>
    <name evidence="2" type="ORF">NCTC11532_00501</name>
</gene>
<dbReference type="NCBIfam" id="NF011305">
    <property type="entry name" value="PRK14716.1-3"/>
    <property type="match status" value="1"/>
</dbReference>
<dbReference type="RefSeq" id="WP_133134443.1">
    <property type="nucleotide sequence ID" value="NZ_CAAAIS010000002.1"/>
</dbReference>
<keyword evidence="1" id="KW-1133">Transmembrane helix</keyword>
<evidence type="ECO:0000256" key="1">
    <source>
        <dbReference type="SAM" id="Phobius"/>
    </source>
</evidence>
<keyword evidence="1" id="KW-0812">Transmembrane</keyword>
<feature type="transmembrane region" description="Helical" evidence="1">
    <location>
        <begin position="360"/>
        <end position="383"/>
    </location>
</feature>
<dbReference type="Pfam" id="PF13641">
    <property type="entry name" value="Glyco_tranf_2_3"/>
    <property type="match status" value="1"/>
</dbReference>
<dbReference type="InterPro" id="IPR037257">
    <property type="entry name" value="T2SS_E_N_sf"/>
</dbReference>
<dbReference type="SUPFAM" id="SSF53448">
    <property type="entry name" value="Nucleotide-diphospho-sugar transferases"/>
    <property type="match status" value="1"/>
</dbReference>
<sequence>MIDSILIEHLNIIMWYALIILSILFTLSGLDDLLLDFAYWIRFAYRKHKTRRYKKLDYQDLAAIPEKKAALLIPCWMESLIIGDMLNYNLEDIDYGNYDVFVGAYPNDVATIQEVEKIQKKYNNLFLVVSPHPGPTSKADNLNSVYHFMLEREKKFHIKYEIFVLHDVEDVIHPLSLKLYNYLIPKKDMVQVPIFPLPLSSKYMTHWTYADEFAEIHTKELIIREAFFGFVPSAGVGTALGARAVKLLADKYEGRPFNDKSLVEDYDMAYRLSLLGANEIFLVQHVDRVKKVNSWLGFGKPRPKIVREYVATYGLFPKQYSAAIKQKGRWSYGIALQQWKESGWQGSMWMKVLLMHDRKALISNFINGFGYIVLLYWIFIYFYNLYVDPDVTTLGYFLNAQPWVWTLIIICTLFMIERLMQRAIASYRVYGLIPAILSIPRTIYSNVINLNSIIRAYRVFFKSRKPERTNKKNVKWEKTTNRFPESNQLINYRRKLGDILLQERMIDPKDLEKALIEQDLTGESLGVILERNKHVSARQVIEALARQYHLSIVTAPAERILSKDKLDFLSSEDYNWMLSNKLFPIDYDGKVLTVAISNPGNYKIRNELIYNKAPNQKVVFVLNDQL</sequence>